<dbReference type="RefSeq" id="WP_068302279.1">
    <property type="nucleotide sequence ID" value="NZ_FNAK01000003.1"/>
</dbReference>
<proteinExistence type="predicted"/>
<dbReference type="STRING" id="637679.GCA_001550055_01198"/>
<evidence type="ECO:0000313" key="2">
    <source>
        <dbReference type="EMBL" id="SDD86391.1"/>
    </source>
</evidence>
<evidence type="ECO:0008006" key="4">
    <source>
        <dbReference type="Google" id="ProtNLM"/>
    </source>
</evidence>
<evidence type="ECO:0000313" key="3">
    <source>
        <dbReference type="Proteomes" id="UP000183685"/>
    </source>
</evidence>
<sequence length="577" mass="65841">MPEDTKPDETQYTDPETGKPIIYADNVPEILRGLTEGNCGFELDDPELTKMDTKMSAIQRAEQGVVLWKRWVQWAELVEQRWTIDEERDGLIFRGIKESGDIGHTIEFNAQFPRTVAAHLCNLREFIFPCHVKFNSINFVRRVSFEDAIFCSGVSFCNTIFDQGGSFGSTVFKASADFRHAKFRGLSTSFNGAHFLDFVDFSYAEFHENVGFIQSKFEDAACFDESKFLSNASFNESIFSGAMRCVKTRFENSFNANDCVFLGYANWSGATFMRSVNLRNSAFLFRSNFVNCDFKGHVDLDWTRFGTMKQVTKNESKAVPNFGGAKFAVPPNLGYTLVEAPSLRATRNLWEKLKLSCGMDVNSFRVSDAKVMSKLRRLQELAADGHHHLAEKRFFRAELLCRRGHEATGWREIMMINLFELFSECGLNFWRPIDWLIRVNILFGLCYLALTQQGPLELTPDTAIVSICFLGLSIWRPKAFVPLFGAMFFFVYWQWGDWTFVNVSGETWRELLIYCGSNSLPVIGLTSDSYQVAVEYLFGLPHQVPDPVRVLAFIHNAVSAVFLFFALLAIRNYFKLG</sequence>
<accession>A0A1G6Y806</accession>
<feature type="transmembrane region" description="Helical" evidence="1">
    <location>
        <begin position="550"/>
        <end position="570"/>
    </location>
</feature>
<organism evidence="2 3">
    <name type="scientific">Kordiimonas lacus</name>
    <dbReference type="NCBI Taxonomy" id="637679"/>
    <lineage>
        <taxon>Bacteria</taxon>
        <taxon>Pseudomonadati</taxon>
        <taxon>Pseudomonadota</taxon>
        <taxon>Alphaproteobacteria</taxon>
        <taxon>Kordiimonadales</taxon>
        <taxon>Kordiimonadaceae</taxon>
        <taxon>Kordiimonas</taxon>
    </lineage>
</organism>
<protein>
    <recommendedName>
        <fullName evidence="4">Pentapeptide repeat-containing protein</fullName>
    </recommendedName>
</protein>
<keyword evidence="1" id="KW-0472">Membrane</keyword>
<dbReference type="Proteomes" id="UP000183685">
    <property type="component" value="Unassembled WGS sequence"/>
</dbReference>
<reference evidence="2 3" key="1">
    <citation type="submission" date="2016-10" db="EMBL/GenBank/DDBJ databases">
        <authorList>
            <person name="de Groot N.N."/>
        </authorList>
    </citation>
    <scope>NUCLEOTIDE SEQUENCE [LARGE SCALE GENOMIC DNA]</scope>
    <source>
        <strain evidence="2 3">CGMCC 1.9109</strain>
    </source>
</reference>
<keyword evidence="3" id="KW-1185">Reference proteome</keyword>
<keyword evidence="1" id="KW-1133">Transmembrane helix</keyword>
<name>A0A1G6Y806_9PROT</name>
<keyword evidence="1" id="KW-0812">Transmembrane</keyword>
<dbReference type="OrthoDB" id="7876799at2"/>
<dbReference type="AlphaFoldDB" id="A0A1G6Y806"/>
<dbReference type="EMBL" id="FNAK01000003">
    <property type="protein sequence ID" value="SDD86391.1"/>
    <property type="molecule type" value="Genomic_DNA"/>
</dbReference>
<gene>
    <name evidence="2" type="ORF">SAMN04488071_1517</name>
</gene>
<evidence type="ECO:0000256" key="1">
    <source>
        <dbReference type="SAM" id="Phobius"/>
    </source>
</evidence>